<dbReference type="PANTHER" id="PTHR37530:SF1">
    <property type="entry name" value="OUTER MEMBRANE PROTEIN SLP"/>
    <property type="match status" value="1"/>
</dbReference>
<evidence type="ECO:0000313" key="2">
    <source>
        <dbReference type="Proteomes" id="UP000032352"/>
    </source>
</evidence>
<name>A0AAF0C7N4_9GAMM</name>
<dbReference type="GO" id="GO:0019867">
    <property type="term" value="C:outer membrane"/>
    <property type="evidence" value="ECO:0007669"/>
    <property type="project" value="InterPro"/>
</dbReference>
<dbReference type="PIRSF" id="PIRSF004982">
    <property type="entry name" value="SlP"/>
    <property type="match status" value="1"/>
</dbReference>
<proteinExistence type="predicted"/>
<dbReference type="KEGG" id="tvd:SG34_019310"/>
<protein>
    <submittedName>
        <fullName evidence="1">Slp family lipoprotein</fullName>
    </submittedName>
</protein>
<dbReference type="NCBIfam" id="TIGR00752">
    <property type="entry name" value="slp"/>
    <property type="match status" value="1"/>
</dbReference>
<dbReference type="PANTHER" id="PTHR37530">
    <property type="entry name" value="OUTER MEMBRANE PROTEIN SLP"/>
    <property type="match status" value="1"/>
</dbReference>
<dbReference type="Proteomes" id="UP000032352">
    <property type="component" value="Chromosome"/>
</dbReference>
<keyword evidence="2" id="KW-1185">Reference proteome</keyword>
<dbReference type="EMBL" id="CP059733">
    <property type="protein sequence ID" value="WDE03526.1"/>
    <property type="molecule type" value="Genomic_DNA"/>
</dbReference>
<dbReference type="AlphaFoldDB" id="A0AAF0C7N4"/>
<keyword evidence="1" id="KW-0449">Lipoprotein</keyword>
<sequence length="200" mass="22242">MKKLLVCFSALVLTACSTIPEKLQLAADTPLTNYQDALAVSYSDTVAQARWGGVIAKVDNLKDSTRIEVVHFELSASARPKQKDETLGRFRVYYPGLLDPMIYKKGKSITVVGNIAAPESGTIGEHPYQYPVVKADAVHLWKDIQQADVMLVQNPFWHTPSYWHHYTPYPYGHAPVVIRRSATNGKKAATTGNQAQKKSR</sequence>
<dbReference type="PROSITE" id="PS51257">
    <property type="entry name" value="PROKAR_LIPOPROTEIN"/>
    <property type="match status" value="1"/>
</dbReference>
<reference evidence="1 2" key="2">
    <citation type="journal article" date="2022" name="Mar. Drugs">
        <title>Bioassay-Guided Fractionation Leads to the Detection of Cholic Acid Generated by the Rare Thalassomonas sp.</title>
        <authorList>
            <person name="Pheiffer F."/>
            <person name="Schneider Y.K."/>
            <person name="Hansen E.H."/>
            <person name="Andersen J.H."/>
            <person name="Isaksson J."/>
            <person name="Busche T."/>
            <person name="R C."/>
            <person name="Kalinowski J."/>
            <person name="Zyl L.V."/>
            <person name="Trindade M."/>
        </authorList>
    </citation>
    <scope>NUCLEOTIDE SEQUENCE [LARGE SCALE GENOMIC DNA]</scope>
    <source>
        <strain evidence="1 2">XOM25</strain>
    </source>
</reference>
<reference evidence="1 2" key="1">
    <citation type="journal article" date="2015" name="Genome Announc.">
        <title>Draft Genome Sequences of Marine Isolates of Thalassomonas viridans and Thalassomonas actiniarum.</title>
        <authorList>
            <person name="Olonade I."/>
            <person name="van Zyl L.J."/>
            <person name="Trindade M."/>
        </authorList>
    </citation>
    <scope>NUCLEOTIDE SEQUENCE [LARGE SCALE GENOMIC DNA]</scope>
    <source>
        <strain evidence="1 2">XOM25</strain>
    </source>
</reference>
<dbReference type="InterPro" id="IPR004658">
    <property type="entry name" value="OMP_Slp"/>
</dbReference>
<evidence type="ECO:0000313" key="1">
    <source>
        <dbReference type="EMBL" id="WDE03526.1"/>
    </source>
</evidence>
<gene>
    <name evidence="1" type="ORF">SG34_019310</name>
</gene>
<dbReference type="RefSeq" id="WP_044840973.1">
    <property type="nucleotide sequence ID" value="NZ_CP059733.1"/>
</dbReference>
<dbReference type="Pfam" id="PF03843">
    <property type="entry name" value="Slp"/>
    <property type="match status" value="1"/>
</dbReference>
<accession>A0AAF0C7N4</accession>
<organism evidence="1 2">
    <name type="scientific">Thalassomonas viridans</name>
    <dbReference type="NCBI Taxonomy" id="137584"/>
    <lineage>
        <taxon>Bacteria</taxon>
        <taxon>Pseudomonadati</taxon>
        <taxon>Pseudomonadota</taxon>
        <taxon>Gammaproteobacteria</taxon>
        <taxon>Alteromonadales</taxon>
        <taxon>Colwelliaceae</taxon>
        <taxon>Thalassomonas</taxon>
    </lineage>
</organism>